<dbReference type="InterPro" id="IPR018194">
    <property type="entry name" value="Ni-dep_hyd_lsu_Ni_BS"/>
</dbReference>
<evidence type="ECO:0000313" key="7">
    <source>
        <dbReference type="EMBL" id="MEM5535521.1"/>
    </source>
</evidence>
<dbReference type="Proteomes" id="UP001449225">
    <property type="component" value="Unassembled WGS sequence"/>
</dbReference>
<dbReference type="EMBL" id="JBBMRA010000002">
    <property type="protein sequence ID" value="MEM5535521.1"/>
    <property type="molecule type" value="Genomic_DNA"/>
</dbReference>
<dbReference type="InterPro" id="IPR050867">
    <property type="entry name" value="NiFe/NiFeSe_hydrgnase_LSU"/>
</dbReference>
<sequence length="483" mass="53287">MSRIVVGPFNRVEGDLEVSLDIENGQVSSAQVNSPMFRGFERIMQGQSPMDALVYTPRICGICSVSQSVACAKALADLMKVDMPPNGELAINLLLANENMADLLTHFYLFFMPDFCRDVYADKPWFNEVNARFKATQGRAAQAMLPARAEFLHLMGIMAGKWPHTLSIQPGGSAKPIEPQERIRLLAIIGSFRRFLEEHLFGANLDEIVQLDSIAALNRWRDQADWGQSDFRTFLHISDDLGLAELGRGTNQFLSFGNYALQGEKLFKAGAYLHGERQALAPEMIKEDLAYSWMQGPAEPQHPTEGVTEPSLDNPDAYTWCKAPRLNGHVVEVGAIARQFINGHPLIEALVAQRGANVESRIIARMLELAIVIPQMQEWVKQIDPKGDFCYRGALPKEGSGVGIVEAARGSLGHWLSVSGGKISHYQIIAPTTWNFSPRDQDATPGVLEQALVGAPVIAGEKEPVSVQHIVRSFDPCMVCTVH</sequence>
<dbReference type="Gene3D" id="1.10.645.10">
    <property type="entry name" value="Cytochrome-c3 Hydrogenase, chain B"/>
    <property type="match status" value="1"/>
</dbReference>
<dbReference type="InterPro" id="IPR029014">
    <property type="entry name" value="NiFe-Hase_large"/>
</dbReference>
<comment type="cofactor">
    <cofactor evidence="1">
        <name>Ni(2+)</name>
        <dbReference type="ChEBI" id="CHEBI:49786"/>
    </cofactor>
</comment>
<protein>
    <submittedName>
        <fullName evidence="7">Nickel-dependent hydrogenase large subunit</fullName>
    </submittedName>
</protein>
<keyword evidence="8" id="KW-1185">Reference proteome</keyword>
<dbReference type="PROSITE" id="PS00507">
    <property type="entry name" value="NI_HGENASE_L_1"/>
    <property type="match status" value="1"/>
</dbReference>
<evidence type="ECO:0000313" key="8">
    <source>
        <dbReference type="Proteomes" id="UP001449225"/>
    </source>
</evidence>
<accession>A0ABU9TP75</accession>
<dbReference type="SUPFAM" id="SSF56762">
    <property type="entry name" value="HydB/Nqo4-like"/>
    <property type="match status" value="1"/>
</dbReference>
<dbReference type="PANTHER" id="PTHR42958">
    <property type="entry name" value="HYDROGENASE-2 LARGE CHAIN"/>
    <property type="match status" value="1"/>
</dbReference>
<keyword evidence="5" id="KW-0479">Metal-binding</keyword>
<organism evidence="7 8">
    <name type="scientific">Neptuniibacter pectenicola</name>
    <dbReference type="NCBI Taxonomy" id="1806669"/>
    <lineage>
        <taxon>Bacteria</taxon>
        <taxon>Pseudomonadati</taxon>
        <taxon>Pseudomonadota</taxon>
        <taxon>Gammaproteobacteria</taxon>
        <taxon>Oceanospirillales</taxon>
        <taxon>Oceanospirillaceae</taxon>
        <taxon>Neptuniibacter</taxon>
    </lineage>
</organism>
<comment type="caution">
    <text evidence="7">The sequence shown here is derived from an EMBL/GenBank/DDBJ whole genome shotgun (WGS) entry which is preliminary data.</text>
</comment>
<comment type="similarity">
    <text evidence="3">Belongs to the [NiFe]/[NiFeSe] hydrogenase large subunit family.</text>
</comment>
<dbReference type="RefSeq" id="WP_342853781.1">
    <property type="nucleotide sequence ID" value="NZ_JBBMRA010000002.1"/>
</dbReference>
<keyword evidence="6" id="KW-0560">Oxidoreductase</keyword>
<gene>
    <name evidence="7" type="ORF">WNY58_03845</name>
</gene>
<evidence type="ECO:0000256" key="6">
    <source>
        <dbReference type="ARBA" id="ARBA00023002"/>
    </source>
</evidence>
<dbReference type="Pfam" id="PF00374">
    <property type="entry name" value="NiFeSe_Hases"/>
    <property type="match status" value="2"/>
</dbReference>
<dbReference type="PANTHER" id="PTHR42958:SF4">
    <property type="entry name" value="HYDROGENASE EXPRESSION_FORMATION PROTEIN HUPK"/>
    <property type="match status" value="1"/>
</dbReference>
<keyword evidence="4" id="KW-0533">Nickel</keyword>
<name>A0ABU9TP75_9GAMM</name>
<evidence type="ECO:0000256" key="2">
    <source>
        <dbReference type="ARBA" id="ARBA00004196"/>
    </source>
</evidence>
<comment type="subcellular location">
    <subcellularLocation>
        <location evidence="2">Cell envelope</location>
    </subcellularLocation>
</comment>
<reference evidence="7 8" key="1">
    <citation type="submission" date="2024-03" db="EMBL/GenBank/DDBJ databases">
        <title>Community enrichment and isolation of bacterial strains for fucoidan degradation.</title>
        <authorList>
            <person name="Sichert A."/>
        </authorList>
    </citation>
    <scope>NUCLEOTIDE SEQUENCE [LARGE SCALE GENOMIC DNA]</scope>
    <source>
        <strain evidence="7 8">AS76</strain>
    </source>
</reference>
<evidence type="ECO:0000256" key="1">
    <source>
        <dbReference type="ARBA" id="ARBA00001967"/>
    </source>
</evidence>
<dbReference type="InterPro" id="IPR001501">
    <property type="entry name" value="Ni-dep_hyd_lsu"/>
</dbReference>
<proteinExistence type="inferred from homology"/>
<evidence type="ECO:0000256" key="3">
    <source>
        <dbReference type="ARBA" id="ARBA00009292"/>
    </source>
</evidence>
<evidence type="ECO:0000256" key="4">
    <source>
        <dbReference type="ARBA" id="ARBA00022596"/>
    </source>
</evidence>
<evidence type="ECO:0000256" key="5">
    <source>
        <dbReference type="ARBA" id="ARBA00022723"/>
    </source>
</evidence>